<dbReference type="Proteomes" id="UP000539350">
    <property type="component" value="Unassembled WGS sequence"/>
</dbReference>
<keyword evidence="9" id="KW-1185">Reference proteome</keyword>
<evidence type="ECO:0000256" key="7">
    <source>
        <dbReference type="ARBA" id="ARBA00022694"/>
    </source>
</evidence>
<evidence type="ECO:0000256" key="2">
    <source>
        <dbReference type="ARBA" id="ARBA00003015"/>
    </source>
</evidence>
<dbReference type="InterPro" id="IPR029063">
    <property type="entry name" value="SAM-dependent_MTases_sf"/>
</dbReference>
<keyword evidence="5 8" id="KW-0808">Transferase</keyword>
<dbReference type="RefSeq" id="WP_182174299.1">
    <property type="nucleotide sequence ID" value="NZ_JACFXU010000017.1"/>
</dbReference>
<sequence>MQAESRAVTSNQAFLHPKLVRVVQRHLQSPSKKPLAAHNREAFKALQQRINDAPQALVIDSFCGTGQSTAILAERHPDHLVVGIDQSAHRLERHVKQEASNYLLLRAQCEDIWQLILQEQWQVDFHYLLYPNPWPKSGHLQRRIHGHPSFLQLVQLGGKIELRSNWQSYVEEFGLAMSLADGRGVVSQIDEAPITLFEKKYRASGHALWRYRGQSALA</sequence>
<dbReference type="PROSITE" id="PS51625">
    <property type="entry name" value="SAM_MT_TRMB"/>
    <property type="match status" value="1"/>
</dbReference>
<evidence type="ECO:0000256" key="4">
    <source>
        <dbReference type="ARBA" id="ARBA00022603"/>
    </source>
</evidence>
<name>A0A7W2TXY0_9GAMM</name>
<reference evidence="8 9" key="1">
    <citation type="submission" date="2020-07" db="EMBL/GenBank/DDBJ databases">
        <title>Halieaceae bacterium, F7430, whole genome shotgun sequencing project.</title>
        <authorList>
            <person name="Jiang S."/>
            <person name="Liu Z.W."/>
            <person name="Du Z.J."/>
        </authorList>
    </citation>
    <scope>NUCLEOTIDE SEQUENCE [LARGE SCALE GENOMIC DNA]</scope>
    <source>
        <strain evidence="8 9">F7430</strain>
    </source>
</reference>
<dbReference type="AlphaFoldDB" id="A0A7W2TXY0"/>
<dbReference type="EC" id="2.1.1.33" evidence="3"/>
<dbReference type="PANTHER" id="PTHR23417">
    <property type="entry name" value="3-DEOXY-D-MANNO-OCTULOSONIC-ACID TRANSFERASE/TRNA GUANINE-N 7 - -METHYLTRANSFERASE"/>
    <property type="match status" value="1"/>
</dbReference>
<dbReference type="CDD" id="cd02440">
    <property type="entry name" value="AdoMet_MTases"/>
    <property type="match status" value="1"/>
</dbReference>
<proteinExistence type="predicted"/>
<dbReference type="GO" id="GO:0043527">
    <property type="term" value="C:tRNA methyltransferase complex"/>
    <property type="evidence" value="ECO:0007669"/>
    <property type="project" value="TreeGrafter"/>
</dbReference>
<protein>
    <recommendedName>
        <fullName evidence="3">tRNA (guanine(46)-N(7))-methyltransferase</fullName>
        <ecNumber evidence="3">2.1.1.33</ecNumber>
    </recommendedName>
</protein>
<comment type="catalytic activity">
    <reaction evidence="1">
        <text>guanosine(46) in tRNA + S-adenosyl-L-methionine = N(7)-methylguanosine(46) in tRNA + S-adenosyl-L-homocysteine</text>
        <dbReference type="Rhea" id="RHEA:42708"/>
        <dbReference type="Rhea" id="RHEA-COMP:10188"/>
        <dbReference type="Rhea" id="RHEA-COMP:10189"/>
        <dbReference type="ChEBI" id="CHEBI:57856"/>
        <dbReference type="ChEBI" id="CHEBI:59789"/>
        <dbReference type="ChEBI" id="CHEBI:74269"/>
        <dbReference type="ChEBI" id="CHEBI:74480"/>
        <dbReference type="EC" id="2.1.1.33"/>
    </reaction>
</comment>
<dbReference type="GO" id="GO:0008176">
    <property type="term" value="F:tRNA (guanine(46)-N7)-methyltransferase activity"/>
    <property type="evidence" value="ECO:0007669"/>
    <property type="project" value="UniProtKB-EC"/>
</dbReference>
<evidence type="ECO:0000313" key="9">
    <source>
        <dbReference type="Proteomes" id="UP000539350"/>
    </source>
</evidence>
<comment type="caution">
    <text evidence="8">The sequence shown here is derived from an EMBL/GenBank/DDBJ whole genome shotgun (WGS) entry which is preliminary data.</text>
</comment>
<dbReference type="Gene3D" id="3.40.50.150">
    <property type="entry name" value="Vaccinia Virus protein VP39"/>
    <property type="match status" value="1"/>
</dbReference>
<dbReference type="InterPro" id="IPR003358">
    <property type="entry name" value="tRNA_(Gua-N-7)_MeTrfase_Trmb"/>
</dbReference>
<dbReference type="Pfam" id="PF02390">
    <property type="entry name" value="Methyltransf_4"/>
    <property type="match status" value="1"/>
</dbReference>
<evidence type="ECO:0000313" key="8">
    <source>
        <dbReference type="EMBL" id="MBA6413955.1"/>
    </source>
</evidence>
<evidence type="ECO:0000256" key="3">
    <source>
        <dbReference type="ARBA" id="ARBA00011977"/>
    </source>
</evidence>
<keyword evidence="4 8" id="KW-0489">Methyltransferase</keyword>
<dbReference type="SUPFAM" id="SSF53335">
    <property type="entry name" value="S-adenosyl-L-methionine-dependent methyltransferases"/>
    <property type="match status" value="1"/>
</dbReference>
<gene>
    <name evidence="8" type="ORF">H2508_12610</name>
</gene>
<evidence type="ECO:0000256" key="1">
    <source>
        <dbReference type="ARBA" id="ARBA00000142"/>
    </source>
</evidence>
<accession>A0A7W2TXY0</accession>
<evidence type="ECO:0000256" key="5">
    <source>
        <dbReference type="ARBA" id="ARBA00022679"/>
    </source>
</evidence>
<dbReference type="EMBL" id="JACFXU010000017">
    <property type="protein sequence ID" value="MBA6413955.1"/>
    <property type="molecule type" value="Genomic_DNA"/>
</dbReference>
<evidence type="ECO:0000256" key="6">
    <source>
        <dbReference type="ARBA" id="ARBA00022691"/>
    </source>
</evidence>
<organism evidence="8 9">
    <name type="scientific">Sediminihaliea albiluteola</name>
    <dbReference type="NCBI Taxonomy" id="2758564"/>
    <lineage>
        <taxon>Bacteria</taxon>
        <taxon>Pseudomonadati</taxon>
        <taxon>Pseudomonadota</taxon>
        <taxon>Gammaproteobacteria</taxon>
        <taxon>Cellvibrionales</taxon>
        <taxon>Halieaceae</taxon>
        <taxon>Sediminihaliea</taxon>
    </lineage>
</organism>
<comment type="function">
    <text evidence="2">Catalyzes the formation of N(7)-methylguanine at position 46 (m7G46) in tRNA.</text>
</comment>
<dbReference type="PANTHER" id="PTHR23417:SF14">
    <property type="entry name" value="PENTACOTRIPEPTIDE-REPEAT REGION OF PRORP DOMAIN-CONTAINING PROTEIN"/>
    <property type="match status" value="1"/>
</dbReference>
<keyword evidence="6" id="KW-0949">S-adenosyl-L-methionine</keyword>
<keyword evidence="7" id="KW-0819">tRNA processing</keyword>